<dbReference type="Gene3D" id="3.50.30.30">
    <property type="match status" value="1"/>
</dbReference>
<dbReference type="Proteomes" id="UP001420932">
    <property type="component" value="Unassembled WGS sequence"/>
</dbReference>
<dbReference type="InterPro" id="IPR000209">
    <property type="entry name" value="Peptidase_S8/S53_dom"/>
</dbReference>
<dbReference type="InterPro" id="IPR036852">
    <property type="entry name" value="Peptidase_S8/S53_dom_sf"/>
</dbReference>
<keyword evidence="6 10" id="KW-0378">Hydrolase</keyword>
<feature type="chain" id="PRO_5042913525" description="Subtilisin-like protease SBT1.9" evidence="11">
    <location>
        <begin position="28"/>
        <end position="756"/>
    </location>
</feature>
<sequence>MRALEIASFPLLFFVWFLFASPEFALAADRKTYIVHMDKSMMPKAFATHGHWYSSVINSLRTSYGLPRSSVAPVSRPSLLYTYDNAIHGFSAVLSLQEVHNLKNMKGYVSSYPEKLGKFDTTHTTEFLSLNPNSGLWPASQFGKGVIVGMIDSGVWPESQSYNDNGMPEIPARWKGVCQTGPDFNSSLCNRKLIGAQFFSKGAKAASNSIDDYNSPRDEEGHGTHTSTTVAGNYVENVSFFGYASGTARGVAPRAMLAMYKVSGYSSDILAGMDQAIADGVDVISISMGIDGVPPYEDPVAIAAFAAMEKGVLVSASAGNEGPTFMTLHNGIPWMLTTGAGTIDRQFSAILTLGNGNYVYGWSLFPLDAWMVDLSIVYNETLSPCNSSELLSKAAGQLVVCQTDTGRSLASQIHTLSQTQVAGAIFLSNDTTYAEIGDLPIPGVVLNLADAPLLINYLKSAKDPSASIKFQQTLLGTNPAPAVAFYSSRGPSPTYPSILKPDVLAPGSKVLAAWKGNAATARYGNLYLSSEYNVVSGTSMACPHSSGVAALLKGAHPDWSPAAIRSAMMTTANHLDNTLSPIKDNGLYLEQASPLAMGAGHIDPNKALDPGLVYDVGAQDYVNHLCLMNYTSKQIAAITRSSNYSCTSPADLNYPSFMIFSDKANSSSTSIEFKRTVTNVGDGAATYKVKWTVSNGLSVKVTPDTLVFHDKNEKLSFTVSVETDKMKGQFSYGTLVWEDDGAKHSVRSPVLAYKIY</sequence>
<feature type="domain" description="Inhibitor I9" evidence="13">
    <location>
        <begin position="32"/>
        <end position="115"/>
    </location>
</feature>
<dbReference type="CDD" id="cd02120">
    <property type="entry name" value="PA_subtilisin_like"/>
    <property type="match status" value="1"/>
</dbReference>
<accession>A0AAP0JL93</accession>
<feature type="active site" description="Charge relay system" evidence="9 10">
    <location>
        <position position="539"/>
    </location>
</feature>
<dbReference type="PRINTS" id="PR00723">
    <property type="entry name" value="SUBTILISIN"/>
</dbReference>
<dbReference type="GO" id="GO:0004252">
    <property type="term" value="F:serine-type endopeptidase activity"/>
    <property type="evidence" value="ECO:0007669"/>
    <property type="project" value="UniProtKB-UniRule"/>
</dbReference>
<dbReference type="InterPro" id="IPR010259">
    <property type="entry name" value="S8pro/Inhibitor_I9"/>
</dbReference>
<feature type="signal peptide" evidence="11">
    <location>
        <begin position="1"/>
        <end position="27"/>
    </location>
</feature>
<dbReference type="Pfam" id="PF05922">
    <property type="entry name" value="Inhibitor_I9"/>
    <property type="match status" value="1"/>
</dbReference>
<keyword evidence="3" id="KW-0964">Secreted</keyword>
<evidence type="ECO:0000259" key="13">
    <source>
        <dbReference type="Pfam" id="PF05922"/>
    </source>
</evidence>
<evidence type="ECO:0000256" key="3">
    <source>
        <dbReference type="ARBA" id="ARBA00022525"/>
    </source>
</evidence>
<keyword evidence="8" id="KW-0325">Glycoprotein</keyword>
<dbReference type="FunFam" id="3.40.50.200:FF:000006">
    <property type="entry name" value="Subtilisin-like protease SBT1.5"/>
    <property type="match status" value="1"/>
</dbReference>
<dbReference type="GO" id="GO:0006508">
    <property type="term" value="P:proteolysis"/>
    <property type="evidence" value="ECO:0007669"/>
    <property type="project" value="UniProtKB-KW"/>
</dbReference>
<organism evidence="15 16">
    <name type="scientific">Stephania yunnanensis</name>
    <dbReference type="NCBI Taxonomy" id="152371"/>
    <lineage>
        <taxon>Eukaryota</taxon>
        <taxon>Viridiplantae</taxon>
        <taxon>Streptophyta</taxon>
        <taxon>Embryophyta</taxon>
        <taxon>Tracheophyta</taxon>
        <taxon>Spermatophyta</taxon>
        <taxon>Magnoliopsida</taxon>
        <taxon>Ranunculales</taxon>
        <taxon>Menispermaceae</taxon>
        <taxon>Menispermoideae</taxon>
        <taxon>Cissampelideae</taxon>
        <taxon>Stephania</taxon>
    </lineage>
</organism>
<dbReference type="EMBL" id="JBBNAF010000006">
    <property type="protein sequence ID" value="KAK9135959.1"/>
    <property type="molecule type" value="Genomic_DNA"/>
</dbReference>
<dbReference type="InterPro" id="IPR037045">
    <property type="entry name" value="S8pro/Inhibitor_I9_sf"/>
</dbReference>
<evidence type="ECO:0000256" key="6">
    <source>
        <dbReference type="ARBA" id="ARBA00022801"/>
    </source>
</evidence>
<evidence type="ECO:0000259" key="12">
    <source>
        <dbReference type="Pfam" id="PF00082"/>
    </source>
</evidence>
<dbReference type="GO" id="GO:0005576">
    <property type="term" value="C:extracellular region"/>
    <property type="evidence" value="ECO:0007669"/>
    <property type="project" value="UniProtKB-SubCell"/>
</dbReference>
<gene>
    <name evidence="15" type="ORF">Syun_015289</name>
</gene>
<evidence type="ECO:0000256" key="5">
    <source>
        <dbReference type="ARBA" id="ARBA00022729"/>
    </source>
</evidence>
<keyword evidence="7 10" id="KW-0720">Serine protease</keyword>
<comment type="subcellular location">
    <subcellularLocation>
        <location evidence="1">Secreted</location>
    </subcellularLocation>
</comment>
<dbReference type="PROSITE" id="PS51892">
    <property type="entry name" value="SUBTILASE"/>
    <property type="match status" value="1"/>
</dbReference>
<name>A0AAP0JL93_9MAGN</name>
<evidence type="ECO:0008006" key="17">
    <source>
        <dbReference type="Google" id="ProtNLM"/>
    </source>
</evidence>
<evidence type="ECO:0000256" key="1">
    <source>
        <dbReference type="ARBA" id="ARBA00004613"/>
    </source>
</evidence>
<dbReference type="CDD" id="cd04852">
    <property type="entry name" value="Peptidases_S8_3"/>
    <property type="match status" value="1"/>
</dbReference>
<feature type="domain" description="Peptidase S8/S53" evidence="12">
    <location>
        <begin position="143"/>
        <end position="576"/>
    </location>
</feature>
<feature type="domain" description="Subtilisin-like protease fibronectin type-III" evidence="14">
    <location>
        <begin position="651"/>
        <end position="751"/>
    </location>
</feature>
<proteinExistence type="inferred from homology"/>
<evidence type="ECO:0000313" key="15">
    <source>
        <dbReference type="EMBL" id="KAK9135959.1"/>
    </source>
</evidence>
<evidence type="ECO:0000256" key="11">
    <source>
        <dbReference type="SAM" id="SignalP"/>
    </source>
</evidence>
<evidence type="ECO:0000259" key="14">
    <source>
        <dbReference type="Pfam" id="PF17766"/>
    </source>
</evidence>
<feature type="active site" description="Charge relay system" evidence="9 10">
    <location>
        <position position="152"/>
    </location>
</feature>
<evidence type="ECO:0000256" key="4">
    <source>
        <dbReference type="ARBA" id="ARBA00022670"/>
    </source>
</evidence>
<evidence type="ECO:0000256" key="9">
    <source>
        <dbReference type="PIRSR" id="PIRSR615500-1"/>
    </source>
</evidence>
<dbReference type="PANTHER" id="PTHR10795">
    <property type="entry name" value="PROPROTEIN CONVERTASE SUBTILISIN/KEXIN"/>
    <property type="match status" value="1"/>
</dbReference>
<dbReference type="Pfam" id="PF17766">
    <property type="entry name" value="fn3_6"/>
    <property type="match status" value="1"/>
</dbReference>
<dbReference type="Gene3D" id="3.40.50.200">
    <property type="entry name" value="Peptidase S8/S53 domain"/>
    <property type="match status" value="1"/>
</dbReference>
<keyword evidence="5 11" id="KW-0732">Signal</keyword>
<evidence type="ECO:0000256" key="8">
    <source>
        <dbReference type="ARBA" id="ARBA00023180"/>
    </source>
</evidence>
<evidence type="ECO:0000256" key="2">
    <source>
        <dbReference type="ARBA" id="ARBA00011073"/>
    </source>
</evidence>
<dbReference type="AlphaFoldDB" id="A0AAP0JL93"/>
<dbReference type="Gene3D" id="3.30.70.80">
    <property type="entry name" value="Peptidase S8 propeptide/proteinase inhibitor I9"/>
    <property type="match status" value="1"/>
</dbReference>
<dbReference type="Gene3D" id="2.60.40.2310">
    <property type="match status" value="1"/>
</dbReference>
<reference evidence="15 16" key="1">
    <citation type="submission" date="2024-01" db="EMBL/GenBank/DDBJ databases">
        <title>Genome assemblies of Stephania.</title>
        <authorList>
            <person name="Yang L."/>
        </authorList>
    </citation>
    <scope>NUCLEOTIDE SEQUENCE [LARGE SCALE GENOMIC DNA]</scope>
    <source>
        <strain evidence="15">YNDBR</strain>
        <tissue evidence="15">Leaf</tissue>
    </source>
</reference>
<dbReference type="InterPro" id="IPR034197">
    <property type="entry name" value="Peptidases_S8_3"/>
</dbReference>
<comment type="caution">
    <text evidence="15">The sequence shown here is derived from an EMBL/GenBank/DDBJ whole genome shotgun (WGS) entry which is preliminary data.</text>
</comment>
<dbReference type="SUPFAM" id="SSF52743">
    <property type="entry name" value="Subtilisin-like"/>
    <property type="match status" value="1"/>
</dbReference>
<protein>
    <recommendedName>
        <fullName evidence="17">Subtilisin-like protease SBT1.9</fullName>
    </recommendedName>
</protein>
<comment type="similarity">
    <text evidence="2 10">Belongs to the peptidase S8 family.</text>
</comment>
<dbReference type="InterPro" id="IPR041469">
    <property type="entry name" value="Subtilisin-like_FN3"/>
</dbReference>
<dbReference type="Pfam" id="PF00082">
    <property type="entry name" value="Peptidase_S8"/>
    <property type="match status" value="1"/>
</dbReference>
<feature type="active site" description="Charge relay system" evidence="9 10">
    <location>
        <position position="222"/>
    </location>
</feature>
<evidence type="ECO:0000313" key="16">
    <source>
        <dbReference type="Proteomes" id="UP001420932"/>
    </source>
</evidence>
<dbReference type="InterPro" id="IPR015500">
    <property type="entry name" value="Peptidase_S8_subtilisin-rel"/>
</dbReference>
<dbReference type="FunFam" id="3.30.70.80:FF:000003">
    <property type="entry name" value="Subtilisin-like protease SBT1.9"/>
    <property type="match status" value="1"/>
</dbReference>
<dbReference type="InterPro" id="IPR045051">
    <property type="entry name" value="SBT"/>
</dbReference>
<dbReference type="PROSITE" id="PS00138">
    <property type="entry name" value="SUBTILASE_SER"/>
    <property type="match status" value="1"/>
</dbReference>
<keyword evidence="4 10" id="KW-0645">Protease</keyword>
<dbReference type="InterPro" id="IPR023828">
    <property type="entry name" value="Peptidase_S8_Ser-AS"/>
</dbReference>
<keyword evidence="16" id="KW-1185">Reference proteome</keyword>
<evidence type="ECO:0000256" key="7">
    <source>
        <dbReference type="ARBA" id="ARBA00022825"/>
    </source>
</evidence>
<evidence type="ECO:0000256" key="10">
    <source>
        <dbReference type="PROSITE-ProRule" id="PRU01240"/>
    </source>
</evidence>